<gene>
    <name evidence="2" type="ORF">DBV15_09766</name>
</gene>
<feature type="chain" id="PRO_5020895000" evidence="1">
    <location>
        <begin position="22"/>
        <end position="196"/>
    </location>
</feature>
<dbReference type="EMBL" id="QBLH01002144">
    <property type="protein sequence ID" value="TGZ49425.1"/>
    <property type="molecule type" value="Genomic_DNA"/>
</dbReference>
<keyword evidence="3" id="KW-1185">Reference proteome</keyword>
<evidence type="ECO:0000256" key="1">
    <source>
        <dbReference type="SAM" id="SignalP"/>
    </source>
</evidence>
<evidence type="ECO:0000313" key="3">
    <source>
        <dbReference type="Proteomes" id="UP000310200"/>
    </source>
</evidence>
<feature type="signal peptide" evidence="1">
    <location>
        <begin position="1"/>
        <end position="21"/>
    </location>
</feature>
<proteinExistence type="predicted"/>
<dbReference type="AlphaFoldDB" id="A0A4S2KIQ2"/>
<keyword evidence="1" id="KW-0732">Signal</keyword>
<dbReference type="Proteomes" id="UP000310200">
    <property type="component" value="Unassembled WGS sequence"/>
</dbReference>
<organism evidence="2 3">
    <name type="scientific">Temnothorax longispinosus</name>
    <dbReference type="NCBI Taxonomy" id="300112"/>
    <lineage>
        <taxon>Eukaryota</taxon>
        <taxon>Metazoa</taxon>
        <taxon>Ecdysozoa</taxon>
        <taxon>Arthropoda</taxon>
        <taxon>Hexapoda</taxon>
        <taxon>Insecta</taxon>
        <taxon>Pterygota</taxon>
        <taxon>Neoptera</taxon>
        <taxon>Endopterygota</taxon>
        <taxon>Hymenoptera</taxon>
        <taxon>Apocrita</taxon>
        <taxon>Aculeata</taxon>
        <taxon>Formicoidea</taxon>
        <taxon>Formicidae</taxon>
        <taxon>Myrmicinae</taxon>
        <taxon>Temnothorax</taxon>
    </lineage>
</organism>
<accession>A0A4S2KIQ2</accession>
<protein>
    <submittedName>
        <fullName evidence="2">Uncharacterized protein</fullName>
    </submittedName>
</protein>
<evidence type="ECO:0000313" key="2">
    <source>
        <dbReference type="EMBL" id="TGZ49425.1"/>
    </source>
</evidence>
<name>A0A4S2KIQ2_9HYME</name>
<reference evidence="2 3" key="1">
    <citation type="journal article" date="2019" name="Philos. Trans. R. Soc. Lond., B, Biol. Sci.">
        <title>Ant behaviour and brain gene expression of defending hosts depend on the ecological success of the intruding social parasite.</title>
        <authorList>
            <person name="Kaur R."/>
            <person name="Stoldt M."/>
            <person name="Jongepier E."/>
            <person name="Feldmeyer B."/>
            <person name="Menzel F."/>
            <person name="Bornberg-Bauer E."/>
            <person name="Foitzik S."/>
        </authorList>
    </citation>
    <scope>NUCLEOTIDE SEQUENCE [LARGE SCALE GENOMIC DNA]</scope>
    <source>
        <tissue evidence="2">Whole body</tissue>
    </source>
</reference>
<comment type="caution">
    <text evidence="2">The sequence shown here is derived from an EMBL/GenBank/DDBJ whole genome shotgun (WGS) entry which is preliminary data.</text>
</comment>
<sequence>MVHLLGGLVTLSFLLINVSFSVPQAELYCSIQRFDRRDRFIVIGTRILVYAHLHLRATETIEPRLVSDVHRLSSIPIVPESRKVLWSTLRSFSSARNRIENCDTRDIASAAIANTCYGRSSSFLYKREKETYKSNRWILFQIEAKPRNNVRIDPPSEKPLHVLSKIRSTCATGYGSFNPETQWKLKNEKLAPKIYS</sequence>